<dbReference type="Proteomes" id="UP000238338">
    <property type="component" value="Unassembled WGS sequence"/>
</dbReference>
<sequence length="192" mass="20587">MPENRDLSCRCGATRWSVAANAPGCHVECYCADCQSFARHLRADDLWLDPDGGTESFHTLPRHVRFTAGQENLRALRLGPKGLIRWYAGCCDTPVANTLATPRLPFVGLVLRPGQAGFGPLVTKANTGAARRPVRGFGKGRAIAGLLLRAAGARLTGRHRPSPFFDAAGAPTVTPRILTLAERNAARPPKAP</sequence>
<dbReference type="AlphaFoldDB" id="A0A2S8SA23"/>
<protein>
    <recommendedName>
        <fullName evidence="3">CENP-V/GFA domain-containing protein</fullName>
    </recommendedName>
</protein>
<dbReference type="Pfam" id="PF19648">
    <property type="entry name" value="DUF6151"/>
    <property type="match status" value="1"/>
</dbReference>
<comment type="caution">
    <text evidence="1">The sequence shown here is derived from an EMBL/GenBank/DDBJ whole genome shotgun (WGS) entry which is preliminary data.</text>
</comment>
<name>A0A2S8SA23_9RHOB</name>
<dbReference type="RefSeq" id="WP_105513915.1">
    <property type="nucleotide sequence ID" value="NZ_PVEP01000002.1"/>
</dbReference>
<dbReference type="EMBL" id="PVEP01000002">
    <property type="protein sequence ID" value="PQV57687.1"/>
    <property type="molecule type" value="Genomic_DNA"/>
</dbReference>
<reference evidence="1 2" key="1">
    <citation type="submission" date="2018-02" db="EMBL/GenBank/DDBJ databases">
        <title>Genomic Encyclopedia of Archaeal and Bacterial Type Strains, Phase II (KMG-II): from individual species to whole genera.</title>
        <authorList>
            <person name="Goeker M."/>
        </authorList>
    </citation>
    <scope>NUCLEOTIDE SEQUENCE [LARGE SCALE GENOMIC DNA]</scope>
    <source>
        <strain evidence="1 2">DSM 18921</strain>
    </source>
</reference>
<evidence type="ECO:0000313" key="2">
    <source>
        <dbReference type="Proteomes" id="UP000238338"/>
    </source>
</evidence>
<proteinExistence type="predicted"/>
<gene>
    <name evidence="1" type="ORF">LX70_01493</name>
</gene>
<dbReference type="OrthoDB" id="5500342at2"/>
<evidence type="ECO:0000313" key="1">
    <source>
        <dbReference type="EMBL" id="PQV57687.1"/>
    </source>
</evidence>
<dbReference type="Gene3D" id="2.170.150.70">
    <property type="match status" value="1"/>
</dbReference>
<dbReference type="InterPro" id="IPR046149">
    <property type="entry name" value="DUF6151"/>
</dbReference>
<evidence type="ECO:0008006" key="3">
    <source>
        <dbReference type="Google" id="ProtNLM"/>
    </source>
</evidence>
<keyword evidence="2" id="KW-1185">Reference proteome</keyword>
<accession>A0A2S8SA23</accession>
<organism evidence="1 2">
    <name type="scientific">Albidovulum denitrificans</name>
    <dbReference type="NCBI Taxonomy" id="404881"/>
    <lineage>
        <taxon>Bacteria</taxon>
        <taxon>Pseudomonadati</taxon>
        <taxon>Pseudomonadota</taxon>
        <taxon>Alphaproteobacteria</taxon>
        <taxon>Rhodobacterales</taxon>
        <taxon>Paracoccaceae</taxon>
        <taxon>Albidovulum</taxon>
    </lineage>
</organism>